<evidence type="ECO:0000259" key="2">
    <source>
        <dbReference type="Pfam" id="PF00326"/>
    </source>
</evidence>
<dbReference type="OrthoDB" id="108903at2"/>
<keyword evidence="3" id="KW-0645">Protease</keyword>
<dbReference type="GO" id="GO:0006508">
    <property type="term" value="P:proteolysis"/>
    <property type="evidence" value="ECO:0007669"/>
    <property type="project" value="InterPro"/>
</dbReference>
<dbReference type="InterPro" id="IPR029058">
    <property type="entry name" value="AB_hydrolase_fold"/>
</dbReference>
<accession>K0NTU7</accession>
<keyword evidence="1 3" id="KW-0378">Hydrolase</keyword>
<evidence type="ECO:0000313" key="3">
    <source>
        <dbReference type="EMBL" id="CCK84628.1"/>
    </source>
</evidence>
<protein>
    <submittedName>
        <fullName evidence="3">Dipeptidyl aminopeptidase/acylaminoacyl-peptidase</fullName>
        <ecNumber evidence="3">3.4.19.1</ecNumber>
    </submittedName>
</protein>
<dbReference type="PANTHER" id="PTHR42776">
    <property type="entry name" value="SERINE PEPTIDASE S9 FAMILY MEMBER"/>
    <property type="match status" value="1"/>
</dbReference>
<dbReference type="EC" id="3.4.19.1" evidence="3"/>
<dbReference type="SUPFAM" id="SSF69304">
    <property type="entry name" value="Tricorn protease N-terminal domain"/>
    <property type="match status" value="1"/>
</dbReference>
<sequence>MKAIKIEDFLHYANLGKLKTKGQSLVWVKGLPDAVNKDKYKYTLDTFQNGQVLPLTSFGEEKDFVFIDEQTVAFTGNRSKEKGKTFIYKLSLNGGEAQAVAKLDHEDFSLVDVLKDGRLLLSRRVDLNEAEKKKDKDSKDYAVLDEFPAYFNGDGVLSKLRDRLYLYNLSSSKLTELLPDDKYFNFDDHYLFDNTLYFVGDSYTQAKSRKPGLFALDLTTLETKNLLPKDMWVIYDVCVLHGQLYVVATDQKRYSVEENPQFYKYDVENADLTLAAAWDDCYGDCVDTDLCLLDVRTSRVFNDRLYFTTTKVDHTILECFDGEKVTPFFEFPSIEYFDFTADGTCWFTGPAGNETQQLYSCQNGKIEKHSSYNEAALKDHYVAEAKQVDYSDYAGNTQHGWVLYPKDFDPEKKYPAILNVHGGPKTVYGTPLFHEMQVWASAGYFVFFGNIYGSDGQGNDYANMRGHWGQEDYTDLMKFTDAVLEQVPQIDGDKLGIAGGSYGGYMTNWVIGHTHRFKAAATQRSMSNWLSDAFMSDVGPWDDLYAIDAKDLDEKLDYAWQQSPLKYAKNVTTPTLFIHSLEDYRCPLPEGMQMFRALLYYGVEARMCLFHGENHELSRSGQPKHRIRRLKEITDWFDQHLKD</sequence>
<gene>
    <name evidence="3" type="ORF">BN146_10515</name>
</gene>
<evidence type="ECO:0000313" key="4">
    <source>
        <dbReference type="Proteomes" id="UP000009325"/>
    </source>
</evidence>
<comment type="caution">
    <text evidence="3">The sequence shown here is derived from an EMBL/GenBank/DDBJ whole genome shotgun (WGS) entry which is preliminary data.</text>
</comment>
<proteinExistence type="predicted"/>
<reference evidence="3 4" key="1">
    <citation type="submission" date="2012-08" db="EMBL/GenBank/DDBJ databases">
        <title>Draft Genome Sequences of Lactobacillus equicursoris CIP 110162T, isolated from thoroughbred racehorse feces and Lactobacillus sp. CRBIP 24.137 isolated from urine of human.</title>
        <authorList>
            <person name="Cousin S."/>
            <person name="Loux V."/>
            <person name="Ma L."/>
            <person name="Creno S."/>
            <person name="Clermont D."/>
            <person name="Bizet C."/>
            <person name="Bouchier C."/>
        </authorList>
    </citation>
    <scope>NUCLEOTIDE SEQUENCE [LARGE SCALE GENOMIC DNA]</scope>
    <source>
        <strain evidence="3 4">66c</strain>
    </source>
</reference>
<dbReference type="RefSeq" id="WP_009558730.1">
    <property type="nucleotide sequence ID" value="NZ_CALZ01000160.1"/>
</dbReference>
<dbReference type="Pfam" id="PF00326">
    <property type="entry name" value="Peptidase_S9"/>
    <property type="match status" value="1"/>
</dbReference>
<keyword evidence="3" id="KW-0031">Aminopeptidase</keyword>
<dbReference type="Gene3D" id="3.40.50.1820">
    <property type="entry name" value="alpha/beta hydrolase"/>
    <property type="match status" value="1"/>
</dbReference>
<dbReference type="Proteomes" id="UP000009325">
    <property type="component" value="Unassembled WGS sequence"/>
</dbReference>
<dbReference type="GO" id="GO:0004252">
    <property type="term" value="F:serine-type endopeptidase activity"/>
    <property type="evidence" value="ECO:0007669"/>
    <property type="project" value="TreeGrafter"/>
</dbReference>
<dbReference type="AlphaFoldDB" id="K0NTU7"/>
<organism evidence="3 4">
    <name type="scientific">Lactobacillus equicursoris 66c</name>
    <dbReference type="NCBI Taxonomy" id="872326"/>
    <lineage>
        <taxon>Bacteria</taxon>
        <taxon>Bacillati</taxon>
        <taxon>Bacillota</taxon>
        <taxon>Bacilli</taxon>
        <taxon>Lactobacillales</taxon>
        <taxon>Lactobacillaceae</taxon>
        <taxon>Lactobacillus</taxon>
    </lineage>
</organism>
<dbReference type="InterPro" id="IPR001375">
    <property type="entry name" value="Peptidase_S9_cat"/>
</dbReference>
<feature type="domain" description="Peptidase S9 prolyl oligopeptidase catalytic" evidence="2">
    <location>
        <begin position="434"/>
        <end position="642"/>
    </location>
</feature>
<dbReference type="SUPFAM" id="SSF53474">
    <property type="entry name" value="alpha/beta-Hydrolases"/>
    <property type="match status" value="1"/>
</dbReference>
<dbReference type="PANTHER" id="PTHR42776:SF27">
    <property type="entry name" value="DIPEPTIDYL PEPTIDASE FAMILY MEMBER 6"/>
    <property type="match status" value="1"/>
</dbReference>
<dbReference type="EMBL" id="CALZ01000160">
    <property type="protein sequence ID" value="CCK84628.1"/>
    <property type="molecule type" value="Genomic_DNA"/>
</dbReference>
<evidence type="ECO:0000256" key="1">
    <source>
        <dbReference type="ARBA" id="ARBA00022801"/>
    </source>
</evidence>
<dbReference type="GO" id="GO:0004177">
    <property type="term" value="F:aminopeptidase activity"/>
    <property type="evidence" value="ECO:0007669"/>
    <property type="project" value="UniProtKB-KW"/>
</dbReference>
<name>K0NTU7_9LACO</name>
<dbReference type="GO" id="GO:0008242">
    <property type="term" value="F:omega peptidase activity"/>
    <property type="evidence" value="ECO:0007669"/>
    <property type="project" value="UniProtKB-EC"/>
</dbReference>